<evidence type="ECO:0000313" key="12">
    <source>
        <dbReference type="EMBL" id="RRC94907.1"/>
    </source>
</evidence>
<dbReference type="Pfam" id="PF02785">
    <property type="entry name" value="Biotin_carb_C"/>
    <property type="match status" value="1"/>
</dbReference>
<dbReference type="PROSITE" id="PS50968">
    <property type="entry name" value="BIOTINYL_LIPOYL"/>
    <property type="match status" value="1"/>
</dbReference>
<dbReference type="PANTHER" id="PTHR18866">
    <property type="entry name" value="CARBOXYLASE:PYRUVATE/ACETYL-COA/PROPIONYL-COA CARBOXYLASE"/>
    <property type="match status" value="1"/>
</dbReference>
<dbReference type="SUPFAM" id="SSF56059">
    <property type="entry name" value="Glutathione synthetase ATP-binding domain-like"/>
    <property type="match status" value="1"/>
</dbReference>
<dbReference type="SMART" id="SM00878">
    <property type="entry name" value="Biotin_carb_C"/>
    <property type="match status" value="1"/>
</dbReference>
<comment type="catalytic activity">
    <reaction evidence="6">
        <text>N(6)-biotinyl-L-lysyl-[protein] + hydrogencarbonate + ATP = N(6)-carboxybiotinyl-L-lysyl-[protein] + ADP + phosphate + H(+)</text>
        <dbReference type="Rhea" id="RHEA:13501"/>
        <dbReference type="Rhea" id="RHEA-COMP:10505"/>
        <dbReference type="Rhea" id="RHEA-COMP:10506"/>
        <dbReference type="ChEBI" id="CHEBI:15378"/>
        <dbReference type="ChEBI" id="CHEBI:17544"/>
        <dbReference type="ChEBI" id="CHEBI:30616"/>
        <dbReference type="ChEBI" id="CHEBI:43474"/>
        <dbReference type="ChEBI" id="CHEBI:83144"/>
        <dbReference type="ChEBI" id="CHEBI:83145"/>
        <dbReference type="ChEBI" id="CHEBI:456216"/>
        <dbReference type="EC" id="6.3.4.14"/>
    </reaction>
    <physiologicalReaction direction="left-to-right" evidence="6">
        <dbReference type="Rhea" id="RHEA:13502"/>
    </physiologicalReaction>
</comment>
<dbReference type="GO" id="GO:0005524">
    <property type="term" value="F:ATP binding"/>
    <property type="evidence" value="ECO:0007669"/>
    <property type="project" value="UniProtKB-UniRule"/>
</dbReference>
<dbReference type="GO" id="GO:0004075">
    <property type="term" value="F:biotin carboxylase activity"/>
    <property type="evidence" value="ECO:0007669"/>
    <property type="project" value="UniProtKB-EC"/>
</dbReference>
<dbReference type="InterPro" id="IPR011761">
    <property type="entry name" value="ATP-grasp"/>
</dbReference>
<keyword evidence="4 7" id="KW-0067">ATP-binding</keyword>
<organism evidence="12 13">
    <name type="scientific">Schaalia canis</name>
    <dbReference type="NCBI Taxonomy" id="100469"/>
    <lineage>
        <taxon>Bacteria</taxon>
        <taxon>Bacillati</taxon>
        <taxon>Actinomycetota</taxon>
        <taxon>Actinomycetes</taxon>
        <taxon>Actinomycetales</taxon>
        <taxon>Actinomycetaceae</taxon>
        <taxon>Schaalia</taxon>
    </lineage>
</organism>
<dbReference type="EMBL" id="RQZF01000009">
    <property type="protein sequence ID" value="RRC94907.1"/>
    <property type="molecule type" value="Genomic_DNA"/>
</dbReference>
<dbReference type="InterPro" id="IPR001882">
    <property type="entry name" value="Biotin_BS"/>
</dbReference>
<evidence type="ECO:0000256" key="8">
    <source>
        <dbReference type="SAM" id="MobiDB-lite"/>
    </source>
</evidence>
<dbReference type="CDD" id="cd06850">
    <property type="entry name" value="biotinyl_domain"/>
    <property type="match status" value="1"/>
</dbReference>
<dbReference type="PROSITE" id="PS50975">
    <property type="entry name" value="ATP_GRASP"/>
    <property type="match status" value="1"/>
</dbReference>
<dbReference type="Proteomes" id="UP000280444">
    <property type="component" value="Unassembled WGS sequence"/>
</dbReference>
<dbReference type="InterPro" id="IPR011053">
    <property type="entry name" value="Single_hybrid_motif"/>
</dbReference>
<proteinExistence type="predicted"/>
<dbReference type="FunFam" id="2.40.50.100:FF:000003">
    <property type="entry name" value="Acetyl-CoA carboxylase biotin carboxyl carrier protein"/>
    <property type="match status" value="1"/>
</dbReference>
<dbReference type="GO" id="GO:0046872">
    <property type="term" value="F:metal ion binding"/>
    <property type="evidence" value="ECO:0007669"/>
    <property type="project" value="InterPro"/>
</dbReference>
<dbReference type="PROSITE" id="PS00867">
    <property type="entry name" value="CPSASE_2"/>
    <property type="match status" value="1"/>
</dbReference>
<gene>
    <name evidence="12" type="ORF">EII11_08065</name>
</gene>
<feature type="domain" description="Biotin carboxylation" evidence="11">
    <location>
        <begin position="3"/>
        <end position="446"/>
    </location>
</feature>
<dbReference type="SUPFAM" id="SSF52440">
    <property type="entry name" value="PreATP-grasp domain"/>
    <property type="match status" value="1"/>
</dbReference>
<evidence type="ECO:0000256" key="6">
    <source>
        <dbReference type="ARBA" id="ARBA00048501"/>
    </source>
</evidence>
<dbReference type="Pfam" id="PF02786">
    <property type="entry name" value="CPSase_L_D2"/>
    <property type="match status" value="1"/>
</dbReference>
<dbReference type="PANTHER" id="PTHR18866:SF126">
    <property type="entry name" value="BIOTIN CARBOXYLASE"/>
    <property type="match status" value="1"/>
</dbReference>
<dbReference type="Gene3D" id="2.40.50.100">
    <property type="match status" value="1"/>
</dbReference>
<dbReference type="InterPro" id="IPR050856">
    <property type="entry name" value="Biotin_carboxylase_complex"/>
</dbReference>
<evidence type="ECO:0000256" key="4">
    <source>
        <dbReference type="ARBA" id="ARBA00022840"/>
    </source>
</evidence>
<dbReference type="RefSeq" id="WP_124871521.1">
    <property type="nucleotide sequence ID" value="NZ_RQZF01000009.1"/>
</dbReference>
<evidence type="ECO:0000259" key="10">
    <source>
        <dbReference type="PROSITE" id="PS50975"/>
    </source>
</evidence>
<dbReference type="SUPFAM" id="SSF51246">
    <property type="entry name" value="Rudiment single hybrid motif"/>
    <property type="match status" value="1"/>
</dbReference>
<keyword evidence="13" id="KW-1185">Reference proteome</keyword>
<name>A0A3P1SD64_9ACTO</name>
<dbReference type="InterPro" id="IPR005479">
    <property type="entry name" value="CPAse_ATP-bd"/>
</dbReference>
<dbReference type="Pfam" id="PF00364">
    <property type="entry name" value="Biotin_lipoyl"/>
    <property type="match status" value="1"/>
</dbReference>
<sequence>MRPIQRLLVANRGEIALRIIRTARELNIATIAVYADADAEAPFVHAADEAWSLGGADATSTYLNADALLKVADATHADALHPGYGFLSENADFANTLASKDITWIGPAGSVIDALGDKIRARNVAHSCGVDPVPGIFTPITDPTQITDFIAQHGYPVVCKRSDGGGGRGITVLRSDADTDMFIARHTTPDAEGNTSLSMHFVERFVELARHVETQCMRDAHGNFRVVTTRDCSVQRRNQKLIEEAPAPFLSPETDAQLERWSRQLFEAVGYVGVGTCEFLLEPDGSLWFLEVNPRLQVEHPVSEEVAGVDLVSEQLRIAQGLPLSEARPPRGHSFEFRITCEDPAADLMPSGGKVTHITWPGGPGIRIDSGLVAGDSVHTSFDSMIAKIIVTAPTREAALARSRRALAEFCLDGVPTPRDLYVDIINDPAFSGEDAFTVSTRWLENAFLPSHSYEATDTAENTCALPPAKRQFTIELDGKRMTLSLPPDLFQGVFGTGAATQRPAQPLRQARQERSAAAPTASTQSVLSDGTIVSPMQAIVVHMAVTENQKVAEGDLIAVLEAMKMEKYVHAPHAGTVSEIFVAAGTSISTGDHLVRIEKENA</sequence>
<dbReference type="PROSITE" id="PS00188">
    <property type="entry name" value="BIOTIN"/>
    <property type="match status" value="1"/>
</dbReference>
<dbReference type="PROSITE" id="PS50979">
    <property type="entry name" value="BC"/>
    <property type="match status" value="1"/>
</dbReference>
<evidence type="ECO:0000256" key="1">
    <source>
        <dbReference type="ARBA" id="ARBA00001953"/>
    </source>
</evidence>
<protein>
    <submittedName>
        <fullName evidence="12">ATP-grasp domain-containing protein</fullName>
    </submittedName>
</protein>
<dbReference type="InterPro" id="IPR011764">
    <property type="entry name" value="Biotin_carboxylation_dom"/>
</dbReference>
<evidence type="ECO:0000259" key="9">
    <source>
        <dbReference type="PROSITE" id="PS50968"/>
    </source>
</evidence>
<feature type="domain" description="Lipoyl-binding" evidence="9">
    <location>
        <begin position="523"/>
        <end position="599"/>
    </location>
</feature>
<keyword evidence="3 7" id="KW-0547">Nucleotide-binding</keyword>
<dbReference type="InterPro" id="IPR005481">
    <property type="entry name" value="BC-like_N"/>
</dbReference>
<feature type="domain" description="ATP-grasp" evidence="10">
    <location>
        <begin position="122"/>
        <end position="320"/>
    </location>
</feature>
<keyword evidence="2" id="KW-0436">Ligase</keyword>
<evidence type="ECO:0000256" key="5">
    <source>
        <dbReference type="ARBA" id="ARBA00023267"/>
    </source>
</evidence>
<dbReference type="Gene3D" id="3.30.470.20">
    <property type="entry name" value="ATP-grasp fold, B domain"/>
    <property type="match status" value="1"/>
</dbReference>
<evidence type="ECO:0000259" key="11">
    <source>
        <dbReference type="PROSITE" id="PS50979"/>
    </source>
</evidence>
<reference evidence="12 13" key="1">
    <citation type="submission" date="2018-11" db="EMBL/GenBank/DDBJ databases">
        <title>Genomes From Bacteria Associated with the Canine Oral Cavity: a Test Case for Automated Genome-Based Taxonomic Assignment.</title>
        <authorList>
            <person name="Coil D.A."/>
            <person name="Jospin G."/>
            <person name="Darling A.E."/>
            <person name="Wallis C."/>
            <person name="Davis I.J."/>
            <person name="Harris S."/>
            <person name="Eisen J.A."/>
            <person name="Holcombe L.J."/>
            <person name="O'Flynn C."/>
        </authorList>
    </citation>
    <scope>NUCLEOTIDE SEQUENCE [LARGE SCALE GENOMIC DNA]</scope>
    <source>
        <strain evidence="12 13">OH770</strain>
    </source>
</reference>
<dbReference type="AlphaFoldDB" id="A0A3P1SD64"/>
<comment type="cofactor">
    <cofactor evidence="1">
        <name>biotin</name>
        <dbReference type="ChEBI" id="CHEBI:57586"/>
    </cofactor>
</comment>
<evidence type="ECO:0000256" key="3">
    <source>
        <dbReference type="ARBA" id="ARBA00022741"/>
    </source>
</evidence>
<evidence type="ECO:0000313" key="13">
    <source>
        <dbReference type="Proteomes" id="UP000280444"/>
    </source>
</evidence>
<feature type="region of interest" description="Disordered" evidence="8">
    <location>
        <begin position="502"/>
        <end position="526"/>
    </location>
</feature>
<dbReference type="InterPro" id="IPR005482">
    <property type="entry name" value="Biotin_COase_C"/>
</dbReference>
<dbReference type="FunFam" id="3.40.50.20:FF:000010">
    <property type="entry name" value="Propionyl-CoA carboxylase subunit alpha"/>
    <property type="match status" value="1"/>
</dbReference>
<dbReference type="OrthoDB" id="9760256at2"/>
<dbReference type="InterPro" id="IPR016185">
    <property type="entry name" value="PreATP-grasp_dom_sf"/>
</dbReference>
<keyword evidence="5" id="KW-0092">Biotin</keyword>
<dbReference type="Pfam" id="PF00289">
    <property type="entry name" value="Biotin_carb_N"/>
    <property type="match status" value="1"/>
</dbReference>
<evidence type="ECO:0000256" key="7">
    <source>
        <dbReference type="PROSITE-ProRule" id="PRU00409"/>
    </source>
</evidence>
<comment type="caution">
    <text evidence="12">The sequence shown here is derived from an EMBL/GenBank/DDBJ whole genome shotgun (WGS) entry which is preliminary data.</text>
</comment>
<dbReference type="SUPFAM" id="SSF51230">
    <property type="entry name" value="Single hybrid motif"/>
    <property type="match status" value="1"/>
</dbReference>
<evidence type="ECO:0000256" key="2">
    <source>
        <dbReference type="ARBA" id="ARBA00022598"/>
    </source>
</evidence>
<dbReference type="InterPro" id="IPR000089">
    <property type="entry name" value="Biotin_lipoyl"/>
</dbReference>
<dbReference type="InterPro" id="IPR011054">
    <property type="entry name" value="Rudment_hybrid_motif"/>
</dbReference>
<accession>A0A3P1SD64</accession>